<comment type="caution">
    <text evidence="1">The sequence shown here is derived from an EMBL/GenBank/DDBJ whole genome shotgun (WGS) entry which is preliminary data.</text>
</comment>
<dbReference type="EMBL" id="MUYU01000012">
    <property type="protein sequence ID" value="OOS24215.1"/>
    <property type="molecule type" value="Genomic_DNA"/>
</dbReference>
<evidence type="ECO:0000313" key="1">
    <source>
        <dbReference type="EMBL" id="OOS24215.1"/>
    </source>
</evidence>
<organism evidence="1 2">
    <name type="scientific">Moraxella pluranimalium</name>
    <dbReference type="NCBI Taxonomy" id="470453"/>
    <lineage>
        <taxon>Bacteria</taxon>
        <taxon>Pseudomonadati</taxon>
        <taxon>Pseudomonadota</taxon>
        <taxon>Gammaproteobacteria</taxon>
        <taxon>Moraxellales</taxon>
        <taxon>Moraxellaceae</taxon>
        <taxon>Moraxella</taxon>
    </lineage>
</organism>
<reference evidence="1 2" key="1">
    <citation type="submission" date="2017-02" db="EMBL/GenBank/DDBJ databases">
        <title>Draft genome sequence of Moraxella pluranimalium CCUG 54913T type strain.</title>
        <authorList>
            <person name="Salva-Serra F."/>
            <person name="Engstrom-Jakobsson H."/>
            <person name="Thorell K."/>
            <person name="Jaen-Luchoro D."/>
            <person name="Gonzales-Siles L."/>
            <person name="Karlsson R."/>
            <person name="Yazdan S."/>
            <person name="Boulund F."/>
            <person name="Johnning A."/>
            <person name="Engstrand L."/>
            <person name="Kristiansson E."/>
            <person name="Moore E."/>
        </authorList>
    </citation>
    <scope>NUCLEOTIDE SEQUENCE [LARGE SCALE GENOMIC DNA]</scope>
    <source>
        <strain evidence="1 2">CCUG 54913</strain>
    </source>
</reference>
<dbReference type="RefSeq" id="WP_078254073.1">
    <property type="nucleotide sequence ID" value="NZ_MUYU01000012.1"/>
</dbReference>
<proteinExistence type="predicted"/>
<gene>
    <name evidence="1" type="ORF">B0680_05400</name>
</gene>
<sequence>MQVIIKETNQVETLSLIDNKTGVNYVADYIGNTGAFDREFERGGDDWYISQDDYDWWVDVIAKQQASNNLQAEYLETHSSDELFDLLSQITACDLEDIVNQEFELLQSALD</sequence>
<name>A0A1T0CPE4_9GAMM</name>
<evidence type="ECO:0000313" key="2">
    <source>
        <dbReference type="Proteomes" id="UP000189800"/>
    </source>
</evidence>
<protein>
    <submittedName>
        <fullName evidence="1">Uncharacterized protein</fullName>
    </submittedName>
</protein>
<keyword evidence="2" id="KW-1185">Reference proteome</keyword>
<dbReference type="AlphaFoldDB" id="A0A1T0CPE4"/>
<dbReference type="Proteomes" id="UP000189800">
    <property type="component" value="Unassembled WGS sequence"/>
</dbReference>
<dbReference type="OrthoDB" id="2632305at2"/>
<accession>A0A1T0CPE4</accession>
<dbReference type="STRING" id="470453.B0680_05400"/>